<evidence type="ECO:0000313" key="3">
    <source>
        <dbReference type="Proteomes" id="UP000271678"/>
    </source>
</evidence>
<keyword evidence="3" id="KW-1185">Reference proteome</keyword>
<dbReference type="Proteomes" id="UP000271678">
    <property type="component" value="Unassembled WGS sequence"/>
</dbReference>
<sequence length="235" mass="24329">MFGATKSKAKGKEPARLDKGPLGGTALSLAQKLIAIGIDGKAGFDSAREVAEAALAAQPFDPERAIDKIVAQHRRLAASSGFVTNLGGFVAMAVALPVNLAGFYLINTRMVAAIAHVRGYDLADPGTRTAILLALVGGDADDVLKQAGVVSTGRLASLASSQLPPPAVMVVNKAVGFRLITEVGNKLFTKLGKGIPVAGGVLGAGLDAFLLSRIARIAREEFPPSERLLRAPWGR</sequence>
<keyword evidence="1" id="KW-0812">Transmembrane</keyword>
<dbReference type="Pfam" id="PF12787">
    <property type="entry name" value="EcsC"/>
    <property type="match status" value="1"/>
</dbReference>
<evidence type="ECO:0000313" key="2">
    <source>
        <dbReference type="EMBL" id="RNI20266.1"/>
    </source>
</evidence>
<evidence type="ECO:0000256" key="1">
    <source>
        <dbReference type="SAM" id="Phobius"/>
    </source>
</evidence>
<organism evidence="2 3">
    <name type="scientific">Flexivirga caeni</name>
    <dbReference type="NCBI Taxonomy" id="2294115"/>
    <lineage>
        <taxon>Bacteria</taxon>
        <taxon>Bacillati</taxon>
        <taxon>Actinomycetota</taxon>
        <taxon>Actinomycetes</taxon>
        <taxon>Micrococcales</taxon>
        <taxon>Dermacoccaceae</taxon>
        <taxon>Flexivirga</taxon>
    </lineage>
</organism>
<gene>
    <name evidence="2" type="ORF">EFY87_15025</name>
</gene>
<dbReference type="PANTHER" id="PTHR41260">
    <property type="entry name" value="PROTEIN ECSC"/>
    <property type="match status" value="1"/>
</dbReference>
<feature type="transmembrane region" description="Helical" evidence="1">
    <location>
        <begin position="82"/>
        <end position="106"/>
    </location>
</feature>
<dbReference type="EMBL" id="RJJQ01000017">
    <property type="protein sequence ID" value="RNI20266.1"/>
    <property type="molecule type" value="Genomic_DNA"/>
</dbReference>
<dbReference type="InterPro" id="IPR024787">
    <property type="entry name" value="EcsC"/>
</dbReference>
<dbReference type="OrthoDB" id="1425703at2"/>
<protein>
    <recommendedName>
        <fullName evidence="4">EcsC family protein</fullName>
    </recommendedName>
</protein>
<proteinExistence type="predicted"/>
<name>A0A3M9M436_9MICO</name>
<keyword evidence="1" id="KW-0472">Membrane</keyword>
<dbReference type="RefSeq" id="WP_123272303.1">
    <property type="nucleotide sequence ID" value="NZ_RJJQ01000017.1"/>
</dbReference>
<comment type="caution">
    <text evidence="2">The sequence shown here is derived from an EMBL/GenBank/DDBJ whole genome shotgun (WGS) entry which is preliminary data.</text>
</comment>
<dbReference type="PANTHER" id="PTHR41260:SF1">
    <property type="entry name" value="PROTEIN ECSC"/>
    <property type="match status" value="1"/>
</dbReference>
<reference evidence="2 3" key="1">
    <citation type="submission" date="2018-11" db="EMBL/GenBank/DDBJ databases">
        <title>Draft genome of Simplicispira Flexivirga sp. BO-16.</title>
        <authorList>
            <person name="Im W.T."/>
        </authorList>
    </citation>
    <scope>NUCLEOTIDE SEQUENCE [LARGE SCALE GENOMIC DNA]</scope>
    <source>
        <strain evidence="2 3">BO-16</strain>
    </source>
</reference>
<accession>A0A3M9M436</accession>
<evidence type="ECO:0008006" key="4">
    <source>
        <dbReference type="Google" id="ProtNLM"/>
    </source>
</evidence>
<dbReference type="AlphaFoldDB" id="A0A3M9M436"/>
<keyword evidence="1" id="KW-1133">Transmembrane helix</keyword>